<evidence type="ECO:0000313" key="2">
    <source>
        <dbReference type="EMBL" id="MBB5745280.1"/>
    </source>
</evidence>
<dbReference type="Pfam" id="PF20841">
    <property type="entry name" value="NtrZ"/>
    <property type="match status" value="1"/>
</dbReference>
<accession>A0A7W9CGM4</accession>
<evidence type="ECO:0000256" key="1">
    <source>
        <dbReference type="SAM" id="SignalP"/>
    </source>
</evidence>
<gene>
    <name evidence="2" type="ORF">GGR13_000852</name>
</gene>
<feature type="chain" id="PRO_5031424419" evidence="1">
    <location>
        <begin position="26"/>
        <end position="133"/>
    </location>
</feature>
<dbReference type="InterPro" id="IPR048887">
    <property type="entry name" value="NtrZ-like"/>
</dbReference>
<feature type="signal peptide" evidence="1">
    <location>
        <begin position="1"/>
        <end position="25"/>
    </location>
</feature>
<dbReference type="RefSeq" id="WP_183212177.1">
    <property type="nucleotide sequence ID" value="NZ_JACHOR010000001.1"/>
</dbReference>
<keyword evidence="3" id="KW-1185">Reference proteome</keyword>
<dbReference type="EMBL" id="JACHOR010000001">
    <property type="protein sequence ID" value="MBB5745280.1"/>
    <property type="molecule type" value="Genomic_DNA"/>
</dbReference>
<reference evidence="2 3" key="1">
    <citation type="submission" date="2020-08" db="EMBL/GenBank/DDBJ databases">
        <title>Genomic Encyclopedia of Type Strains, Phase IV (KMG-IV): sequencing the most valuable type-strain genomes for metagenomic binning, comparative biology and taxonomic classification.</title>
        <authorList>
            <person name="Goeker M."/>
        </authorList>
    </citation>
    <scope>NUCLEOTIDE SEQUENCE [LARGE SCALE GENOMIC DNA]</scope>
    <source>
        <strain evidence="2 3">DSM 4737</strain>
    </source>
</reference>
<name>A0A7W9CGM4_9CAUL</name>
<comment type="caution">
    <text evidence="2">The sequence shown here is derived from an EMBL/GenBank/DDBJ whole genome shotgun (WGS) entry which is preliminary data.</text>
</comment>
<sequence>MTLRLHIAGLIGAVALTGVAAEASAQTTRARAPVISLSEASAAQRNAAVPQTPRRGLRWNENGRWGLNFNANEPVGRDADWGDVEAGAYYRLNPRLSVGAAAGLGRVEQDPARAPETERRAQPRIRLESIFKF</sequence>
<dbReference type="AlphaFoldDB" id="A0A7W9CGM4"/>
<evidence type="ECO:0000313" key="3">
    <source>
        <dbReference type="Proteomes" id="UP000545037"/>
    </source>
</evidence>
<proteinExistence type="predicted"/>
<keyword evidence="1" id="KW-0732">Signal</keyword>
<organism evidence="2 3">
    <name type="scientific">Brevundimonas variabilis</name>
    <dbReference type="NCBI Taxonomy" id="74312"/>
    <lineage>
        <taxon>Bacteria</taxon>
        <taxon>Pseudomonadati</taxon>
        <taxon>Pseudomonadota</taxon>
        <taxon>Alphaproteobacteria</taxon>
        <taxon>Caulobacterales</taxon>
        <taxon>Caulobacteraceae</taxon>
        <taxon>Brevundimonas</taxon>
    </lineage>
</organism>
<dbReference type="Proteomes" id="UP000545037">
    <property type="component" value="Unassembled WGS sequence"/>
</dbReference>
<protein>
    <submittedName>
        <fullName evidence="2">Long-subunit fatty acid transport protein</fullName>
    </submittedName>
</protein>